<accession>A0A3F2RWS6</accession>
<dbReference type="PANTHER" id="PTHR35796">
    <property type="entry name" value="HYPOTHETICAL CYTOSOLIC PROTEIN"/>
    <property type="match status" value="1"/>
</dbReference>
<gene>
    <name evidence="1" type="ORF">BBJ29_000754</name>
    <name evidence="2" type="ORF">BBP00_00002657</name>
</gene>
<comment type="caution">
    <text evidence="2">The sequence shown here is derived from an EMBL/GenBank/DDBJ whole genome shotgun (WGS) entry which is preliminary data.</text>
</comment>
<organism evidence="2 3">
    <name type="scientific">Phytophthora kernoviae</name>
    <dbReference type="NCBI Taxonomy" id="325452"/>
    <lineage>
        <taxon>Eukaryota</taxon>
        <taxon>Sar</taxon>
        <taxon>Stramenopiles</taxon>
        <taxon>Oomycota</taxon>
        <taxon>Peronosporomycetes</taxon>
        <taxon>Peronosporales</taxon>
        <taxon>Peronosporaceae</taxon>
        <taxon>Phytophthora</taxon>
    </lineage>
</organism>
<dbReference type="EMBL" id="MBAD02001645">
    <property type="protein sequence ID" value="RLN52813.1"/>
    <property type="molecule type" value="Genomic_DNA"/>
</dbReference>
<dbReference type="PANTHER" id="PTHR35796:SF3">
    <property type="entry name" value="BHLH DOMAIN-CONTAINING PROTEIN"/>
    <property type="match status" value="1"/>
</dbReference>
<evidence type="ECO:0000313" key="2">
    <source>
        <dbReference type="EMBL" id="RLN65753.1"/>
    </source>
</evidence>
<reference evidence="3 4" key="1">
    <citation type="submission" date="2018-07" db="EMBL/GenBank/DDBJ databases">
        <title>Genome sequencing of oomycete isolates from Chile give support for New Zealand origin for Phytophthora kernoviae and make available the first Nothophytophthora sp. genome.</title>
        <authorList>
            <person name="Studholme D.J."/>
            <person name="Sanfuentes E."/>
            <person name="Panda P."/>
            <person name="Hill R."/>
            <person name="Sambles C."/>
            <person name="Grant M."/>
            <person name="Williams N.M."/>
            <person name="Mcdougal R.L."/>
        </authorList>
    </citation>
    <scope>NUCLEOTIDE SEQUENCE [LARGE SCALE GENOMIC DNA]</scope>
    <source>
        <strain evidence="2">Chile6</strain>
        <strain evidence="1">Chile7</strain>
    </source>
</reference>
<protein>
    <submittedName>
        <fullName evidence="2">Uncharacterized protein</fullName>
    </submittedName>
</protein>
<evidence type="ECO:0000313" key="1">
    <source>
        <dbReference type="EMBL" id="RLN52813.1"/>
    </source>
</evidence>
<proteinExistence type="predicted"/>
<sequence>MQKRTSQLVAECYSLAIAESQIVHVLDFRGDIGEFQGLFRHLHAAYRELNAIFEANGLATMNITPSHVHMRGGVDGKYMEFFTHKVLPFEMHDTTEVMWDHFKGVKKHIGHSSIYEKTAKVTTLEMPTFASDGECLTNALHEQDLDEPYTIVEDFTMAVHSNNARADVRVKQVVRRYVEKDRDIVIWVSSAVPIEVKHKILHGLAYHFRGYTVIKRSPASTADRELSELQLCSLISLDQDPETVYDSDTIRALTHFLIVHGAQGIRAHRELIENALVDRSLRHRLT</sequence>
<evidence type="ECO:0000313" key="4">
    <source>
        <dbReference type="Proteomes" id="UP000284657"/>
    </source>
</evidence>
<dbReference type="OrthoDB" id="115519at2759"/>
<dbReference type="Proteomes" id="UP000277300">
    <property type="component" value="Unassembled WGS sequence"/>
</dbReference>
<name>A0A3F2RWS6_9STRA</name>
<evidence type="ECO:0000313" key="3">
    <source>
        <dbReference type="Proteomes" id="UP000277300"/>
    </source>
</evidence>
<dbReference type="AlphaFoldDB" id="A0A3F2RWS6"/>
<dbReference type="Proteomes" id="UP000284657">
    <property type="component" value="Unassembled WGS sequence"/>
</dbReference>
<dbReference type="EMBL" id="MBDO02000048">
    <property type="protein sequence ID" value="RLN65753.1"/>
    <property type="molecule type" value="Genomic_DNA"/>
</dbReference>